<dbReference type="AlphaFoldDB" id="A0A915IGI1"/>
<dbReference type="WBParaSite" id="nRc.2.0.1.t13220-RA">
    <property type="protein sequence ID" value="nRc.2.0.1.t13220-RA"/>
    <property type="gene ID" value="nRc.2.0.1.g13220"/>
</dbReference>
<dbReference type="Proteomes" id="UP000887565">
    <property type="component" value="Unplaced"/>
</dbReference>
<name>A0A915IGI1_ROMCU</name>
<reference evidence="2" key="1">
    <citation type="submission" date="2022-11" db="UniProtKB">
        <authorList>
            <consortium name="WormBaseParasite"/>
        </authorList>
    </citation>
    <scope>IDENTIFICATION</scope>
</reference>
<protein>
    <submittedName>
        <fullName evidence="2">Uncharacterized protein</fullName>
    </submittedName>
</protein>
<organism evidence="1 2">
    <name type="scientific">Romanomermis culicivorax</name>
    <name type="common">Nematode worm</name>
    <dbReference type="NCBI Taxonomy" id="13658"/>
    <lineage>
        <taxon>Eukaryota</taxon>
        <taxon>Metazoa</taxon>
        <taxon>Ecdysozoa</taxon>
        <taxon>Nematoda</taxon>
        <taxon>Enoplea</taxon>
        <taxon>Dorylaimia</taxon>
        <taxon>Mermithida</taxon>
        <taxon>Mermithoidea</taxon>
        <taxon>Mermithidae</taxon>
        <taxon>Romanomermis</taxon>
    </lineage>
</organism>
<evidence type="ECO:0000313" key="2">
    <source>
        <dbReference type="WBParaSite" id="nRc.2.0.1.t13220-RA"/>
    </source>
</evidence>
<accession>A0A915IGI1</accession>
<evidence type="ECO:0000313" key="1">
    <source>
        <dbReference type="Proteomes" id="UP000887565"/>
    </source>
</evidence>
<keyword evidence="1" id="KW-1185">Reference proteome</keyword>
<sequence length="158" mass="18288">MIAAAAEVSANAGFTRNLKIHCGRLEMIKNMIIKQKYNLILRKTTNGKLQPKYVPSTASRSVPSKRQAKVPKYMHNFNEQTISQTSEFLHISWNLGYRSSTEAMYSIICRSIQKIDLLRYFPDKLLFFRPSISRQALAEELYTHLLKVFDLIRNMDEG</sequence>
<proteinExistence type="predicted"/>